<accession>A0A0V0GC11</accession>
<sequence length="238" mass="27022">MGNTALKKHYATAEKTGVLNISNRKLMEFPIEVKHLKSSLRSLDISTNKFSKLPPDIGSFLNLKSLVVDYNNLTELPMEIGNLDKLENLSITSNKLRTLPQTLSKLHNLKELNLQQNQLTEFPVMLCDLKHLNMIDLSNNKITEVPDGVSTLHVVELILNQNQISLLSSDIADCPRLKTLRLQENCLSLNNIPIKILNDSNISTLSVEGNLFEMKQFINLEGYDRYMERYTAVKKKLS</sequence>
<protein>
    <submittedName>
        <fullName evidence="4">Putative leucine-rich repeat lrr protein</fullName>
    </submittedName>
</protein>
<dbReference type="InterPro" id="IPR055414">
    <property type="entry name" value="LRR_R13L4/SHOC2-like"/>
</dbReference>
<dbReference type="InterPro" id="IPR050216">
    <property type="entry name" value="LRR_domain-containing"/>
</dbReference>
<evidence type="ECO:0000256" key="1">
    <source>
        <dbReference type="ARBA" id="ARBA00022614"/>
    </source>
</evidence>
<dbReference type="SMART" id="SM00364">
    <property type="entry name" value="LRR_BAC"/>
    <property type="match status" value="5"/>
</dbReference>
<dbReference type="InterPro" id="IPR001611">
    <property type="entry name" value="Leu-rich_rpt"/>
</dbReference>
<dbReference type="Pfam" id="PF00560">
    <property type="entry name" value="LRR_1"/>
    <property type="match status" value="1"/>
</dbReference>
<evidence type="ECO:0000256" key="2">
    <source>
        <dbReference type="ARBA" id="ARBA00022737"/>
    </source>
</evidence>
<name>A0A0V0GC11_TRIDM</name>
<dbReference type="InterPro" id="IPR003591">
    <property type="entry name" value="Leu-rich_rpt_typical-subtyp"/>
</dbReference>
<dbReference type="AlphaFoldDB" id="A0A0V0GC11"/>
<dbReference type="SUPFAM" id="SSF52058">
    <property type="entry name" value="L domain-like"/>
    <property type="match status" value="1"/>
</dbReference>
<keyword evidence="2" id="KW-0677">Repeat</keyword>
<evidence type="ECO:0000313" key="4">
    <source>
        <dbReference type="EMBL" id="JAP05543.1"/>
    </source>
</evidence>
<organism evidence="4">
    <name type="scientific">Triatoma dimidiata</name>
    <name type="common">Kissing bug</name>
    <name type="synonym">Meccus dimidiatus</name>
    <dbReference type="NCBI Taxonomy" id="72491"/>
    <lineage>
        <taxon>Eukaryota</taxon>
        <taxon>Metazoa</taxon>
        <taxon>Ecdysozoa</taxon>
        <taxon>Arthropoda</taxon>
        <taxon>Hexapoda</taxon>
        <taxon>Insecta</taxon>
        <taxon>Pterygota</taxon>
        <taxon>Neoptera</taxon>
        <taxon>Paraneoptera</taxon>
        <taxon>Hemiptera</taxon>
        <taxon>Heteroptera</taxon>
        <taxon>Panheteroptera</taxon>
        <taxon>Cimicomorpha</taxon>
        <taxon>Reduviidae</taxon>
        <taxon>Triatominae</taxon>
        <taxon>Triatoma</taxon>
    </lineage>
</organism>
<dbReference type="SMART" id="SM00369">
    <property type="entry name" value="LRR_TYP"/>
    <property type="match status" value="4"/>
</dbReference>
<dbReference type="FunFam" id="3.80.10.10:FF:000230">
    <property type="entry name" value="Leucine-rich repeat-containing protein 57"/>
    <property type="match status" value="1"/>
</dbReference>
<dbReference type="PANTHER" id="PTHR48051">
    <property type="match status" value="1"/>
</dbReference>
<feature type="domain" description="Disease resistance R13L4/SHOC-2-like LRR" evidence="3">
    <location>
        <begin position="19"/>
        <end position="116"/>
    </location>
</feature>
<reference evidence="4" key="1">
    <citation type="journal article" date="2018" name="J. Proteomics">
        <title>Exploring the molecular complexity of Triatoma dimidiata sialome.</title>
        <authorList>
            <person name="Santiago P.B."/>
            <person name="de Araujo C.N."/>
            <person name="Charneau S."/>
            <person name="Bastos I.M.D."/>
            <person name="Assumpcao T.C.F."/>
            <person name="Queiroz R.M.L."/>
            <person name="Praca Y.R."/>
            <person name="Cordeiro T.M."/>
            <person name="Garcia C.H.S."/>
            <person name="da Silva I.G."/>
            <person name="Raiol T."/>
            <person name="Motta F.N."/>
            <person name="de Araujo Oliveira J.V."/>
            <person name="de Sousa M.V."/>
            <person name="Ribeiro J.M.C."/>
            <person name="de Santana J.M."/>
        </authorList>
    </citation>
    <scope>NUCLEOTIDE SEQUENCE</scope>
    <source>
        <strain evidence="4">Santander</strain>
        <tissue evidence="4">Salivary glands</tissue>
    </source>
</reference>
<evidence type="ECO:0000259" key="3">
    <source>
        <dbReference type="Pfam" id="PF23598"/>
    </source>
</evidence>
<proteinExistence type="predicted"/>
<dbReference type="EMBL" id="GECL01000581">
    <property type="protein sequence ID" value="JAP05543.1"/>
    <property type="molecule type" value="Transcribed_RNA"/>
</dbReference>
<dbReference type="PANTHER" id="PTHR48051:SF1">
    <property type="entry name" value="RAS SUPPRESSOR PROTEIN 1"/>
    <property type="match status" value="1"/>
</dbReference>
<dbReference type="Gene3D" id="3.80.10.10">
    <property type="entry name" value="Ribonuclease Inhibitor"/>
    <property type="match status" value="1"/>
</dbReference>
<dbReference type="Pfam" id="PF23598">
    <property type="entry name" value="LRR_14"/>
    <property type="match status" value="1"/>
</dbReference>
<dbReference type="InterPro" id="IPR032675">
    <property type="entry name" value="LRR_dom_sf"/>
</dbReference>
<dbReference type="PROSITE" id="PS51450">
    <property type="entry name" value="LRR"/>
    <property type="match status" value="2"/>
</dbReference>
<keyword evidence="1" id="KW-0433">Leucine-rich repeat</keyword>
<dbReference type="GO" id="GO:0005737">
    <property type="term" value="C:cytoplasm"/>
    <property type="evidence" value="ECO:0007669"/>
    <property type="project" value="TreeGrafter"/>
</dbReference>